<evidence type="ECO:0000256" key="4">
    <source>
        <dbReference type="ARBA" id="ARBA00008706"/>
    </source>
</evidence>
<dbReference type="GO" id="GO:0006012">
    <property type="term" value="P:galactose metabolic process"/>
    <property type="evidence" value="ECO:0007669"/>
    <property type="project" value="UniProtKB-UniRule"/>
</dbReference>
<dbReference type="EMBL" id="CP068073">
    <property type="protein sequence ID" value="QQS81712.1"/>
    <property type="molecule type" value="Genomic_DNA"/>
</dbReference>
<comment type="subcellular location">
    <subcellularLocation>
        <location evidence="2 10">Cytoplasm</location>
    </subcellularLocation>
</comment>
<dbReference type="EMBL" id="RQTE01000270">
    <property type="protein sequence ID" value="RZI00465.1"/>
    <property type="molecule type" value="Genomic_DNA"/>
</dbReference>
<dbReference type="NCBIfam" id="NF003633">
    <property type="entry name" value="PRK05270.2-2"/>
    <property type="match status" value="1"/>
</dbReference>
<reference evidence="14 15" key="1">
    <citation type="submission" date="2018-11" db="EMBL/GenBank/DDBJ databases">
        <title>Genomic profiling of Staphylococcus species from a Poultry farm system in KwaZulu-Natal, South Africa.</title>
        <authorList>
            <person name="Amoako D.G."/>
            <person name="Somboro A.M."/>
            <person name="Abia A.L.K."/>
            <person name="Bester L.A."/>
            <person name="Essack S.Y."/>
        </authorList>
    </citation>
    <scope>NUCLEOTIDE SEQUENCE [LARGE SCALE GENOMIC DNA]</scope>
    <source>
        <strain evidence="14 15">SA11</strain>
    </source>
</reference>
<dbReference type="GO" id="GO:0008108">
    <property type="term" value="F:UDP-glucose:hexose-1-phosphate uridylyltransferase activity"/>
    <property type="evidence" value="ECO:0007669"/>
    <property type="project" value="UniProtKB-UniRule"/>
</dbReference>
<dbReference type="NCBIfam" id="TIGR01239">
    <property type="entry name" value="galT_2"/>
    <property type="match status" value="1"/>
</dbReference>
<comment type="similarity">
    <text evidence="4 10">Belongs to the galactose-1-phosphate uridylyltransferase type 2 family.</text>
</comment>
<dbReference type="RefSeq" id="WP_047132213.1">
    <property type="nucleotide sequence ID" value="NZ_CP015114.1"/>
</dbReference>
<evidence type="ECO:0000313" key="15">
    <source>
        <dbReference type="Proteomes" id="UP000293854"/>
    </source>
</evidence>
<gene>
    <name evidence="10 14" type="primary">galT</name>
    <name evidence="14" type="ORF">EIG99_11455</name>
    <name evidence="13" type="ORF">I6J05_07195</name>
</gene>
<organism evidence="14 15">
    <name type="scientific">Staphylococcus condimenti</name>
    <dbReference type="NCBI Taxonomy" id="70255"/>
    <lineage>
        <taxon>Bacteria</taxon>
        <taxon>Bacillati</taxon>
        <taxon>Bacillota</taxon>
        <taxon>Bacilli</taxon>
        <taxon>Bacillales</taxon>
        <taxon>Staphylococcaceae</taxon>
        <taxon>Staphylococcus</taxon>
    </lineage>
</organism>
<keyword evidence="6 10" id="KW-0808">Transferase</keyword>
<evidence type="ECO:0000256" key="5">
    <source>
        <dbReference type="ARBA" id="ARBA00022490"/>
    </source>
</evidence>
<evidence type="ECO:0000256" key="10">
    <source>
        <dbReference type="HAMAP-Rule" id="MF_00571"/>
    </source>
</evidence>
<keyword evidence="5 10" id="KW-0963">Cytoplasm</keyword>
<comment type="pathway">
    <text evidence="3 10">Carbohydrate metabolism; galactose metabolism.</text>
</comment>
<dbReference type="PANTHER" id="PTHR39191:SF1">
    <property type="entry name" value="DUF4922 DOMAIN-CONTAINING PROTEIN"/>
    <property type="match status" value="1"/>
</dbReference>
<evidence type="ECO:0000256" key="1">
    <source>
        <dbReference type="ARBA" id="ARBA00001107"/>
    </source>
</evidence>
<feature type="domain" description="Galactose-1-phosphate uridyl transferase N-terminal" evidence="11">
    <location>
        <begin position="22"/>
        <end position="233"/>
    </location>
</feature>
<dbReference type="AlphaFoldDB" id="A0A143PDU7"/>
<dbReference type="KEGG" id="scv:A4G25_11280"/>
<dbReference type="HAMAP" id="MF_00571">
    <property type="entry name" value="GalP_UDP_trans"/>
    <property type="match status" value="1"/>
</dbReference>
<keyword evidence="16" id="KW-1185">Reference proteome</keyword>
<evidence type="ECO:0000313" key="14">
    <source>
        <dbReference type="EMBL" id="RZI00465.1"/>
    </source>
</evidence>
<dbReference type="Proteomes" id="UP000293854">
    <property type="component" value="Unassembled WGS sequence"/>
</dbReference>
<dbReference type="InterPro" id="IPR000766">
    <property type="entry name" value="GalP_uridyl_Trfase_II"/>
</dbReference>
<dbReference type="Pfam" id="PF01087">
    <property type="entry name" value="GalP_UDP_transf"/>
    <property type="match status" value="1"/>
</dbReference>
<dbReference type="GeneID" id="93725938"/>
<evidence type="ECO:0000256" key="6">
    <source>
        <dbReference type="ARBA" id="ARBA00022679"/>
    </source>
</evidence>
<dbReference type="EC" id="2.7.7.12" evidence="10"/>
<comment type="catalytic activity">
    <reaction evidence="1 10">
        <text>alpha-D-galactose 1-phosphate + UDP-alpha-D-glucose = alpha-D-glucose 1-phosphate + UDP-alpha-D-galactose</text>
        <dbReference type="Rhea" id="RHEA:13989"/>
        <dbReference type="ChEBI" id="CHEBI:58336"/>
        <dbReference type="ChEBI" id="CHEBI:58601"/>
        <dbReference type="ChEBI" id="CHEBI:58885"/>
        <dbReference type="ChEBI" id="CHEBI:66914"/>
        <dbReference type="EC" id="2.7.7.12"/>
    </reaction>
</comment>
<dbReference type="UniPathway" id="UPA00214"/>
<dbReference type="NCBIfam" id="NF003629">
    <property type="entry name" value="PRK05270.1-2"/>
    <property type="match status" value="1"/>
</dbReference>
<evidence type="ECO:0000259" key="11">
    <source>
        <dbReference type="Pfam" id="PF01087"/>
    </source>
</evidence>
<evidence type="ECO:0000256" key="7">
    <source>
        <dbReference type="ARBA" id="ARBA00022695"/>
    </source>
</evidence>
<evidence type="ECO:0000256" key="2">
    <source>
        <dbReference type="ARBA" id="ARBA00004496"/>
    </source>
</evidence>
<dbReference type="InterPro" id="IPR005850">
    <property type="entry name" value="GalP_Utransf_C"/>
</dbReference>
<proteinExistence type="inferred from homology"/>
<evidence type="ECO:0000256" key="9">
    <source>
        <dbReference type="ARBA" id="ARBA00023277"/>
    </source>
</evidence>
<dbReference type="InterPro" id="IPR005849">
    <property type="entry name" value="GalP_Utransf_N"/>
</dbReference>
<feature type="domain" description="Galactose-1-phosphate uridyl transferase C-terminal" evidence="12">
    <location>
        <begin position="249"/>
        <end position="445"/>
    </location>
</feature>
<evidence type="ECO:0000313" key="16">
    <source>
        <dbReference type="Proteomes" id="UP000595942"/>
    </source>
</evidence>
<dbReference type="GO" id="GO:0005737">
    <property type="term" value="C:cytoplasm"/>
    <property type="evidence" value="ECO:0007669"/>
    <property type="project" value="UniProtKB-SubCell"/>
</dbReference>
<evidence type="ECO:0000256" key="8">
    <source>
        <dbReference type="ARBA" id="ARBA00023144"/>
    </source>
</evidence>
<dbReference type="Pfam" id="PF02744">
    <property type="entry name" value="GalP_UDP_tr_C"/>
    <property type="match status" value="1"/>
</dbReference>
<evidence type="ECO:0000256" key="3">
    <source>
        <dbReference type="ARBA" id="ARBA00004947"/>
    </source>
</evidence>
<dbReference type="PANTHER" id="PTHR39191">
    <property type="entry name" value="GALACTOSE-1-PHOSPHATE URIDYLYLTRANSFERASE"/>
    <property type="match status" value="1"/>
</dbReference>
<evidence type="ECO:0000259" key="12">
    <source>
        <dbReference type="Pfam" id="PF02744"/>
    </source>
</evidence>
<dbReference type="OrthoDB" id="2293at2"/>
<keyword evidence="7 10" id="KW-0548">Nucleotidyltransferase</keyword>
<reference evidence="13 16" key="2">
    <citation type="submission" date="2021-01" db="EMBL/GenBank/DDBJ databases">
        <title>FDA dAtabase for Regulatory Grade micrObial Sequences (FDA-ARGOS): Supporting development and validation of Infectious Disease Dx tests.</title>
        <authorList>
            <person name="Sproer C."/>
            <person name="Gronow S."/>
            <person name="Severitt S."/>
            <person name="Schroder I."/>
            <person name="Tallon L."/>
            <person name="Sadzewicz L."/>
            <person name="Zhao X."/>
            <person name="Boylan J."/>
            <person name="Ott S."/>
            <person name="Bowen H."/>
            <person name="Vavikolanu K."/>
            <person name="Mehta A."/>
            <person name="Aluvathingal J."/>
            <person name="Nadendla S."/>
            <person name="Lowell S."/>
            <person name="Myers T."/>
            <person name="Yan Y."/>
            <person name="Sichtig H."/>
        </authorList>
    </citation>
    <scope>NUCLEOTIDE SEQUENCE [LARGE SCALE GENOMIC DNA]</scope>
    <source>
        <strain evidence="13 16">FDAARGOS_1148</strain>
    </source>
</reference>
<protein>
    <recommendedName>
        <fullName evidence="10">Galactose-1-phosphate uridylyltransferase</fullName>
        <shortName evidence="10">Gal-1-P uridylyltransferase</shortName>
        <ecNumber evidence="10">2.7.7.12</ecNumber>
    </recommendedName>
    <alternativeName>
        <fullName evidence="10">UDP-glucose--hexose-1-phosphate uridylyltransferase</fullName>
    </alternativeName>
</protein>
<dbReference type="Proteomes" id="UP000595942">
    <property type="component" value="Chromosome"/>
</dbReference>
<sequence>MKLNRQYVNRFIDDAIQYGDYDKEDAYYLQNLILEITKAESIDETKDNKALNNSTSNEIAQFWIQQMIQNGLLEDVIYQKEIVETKLLDLITPKPSTINRKFWELYESHPEKATDYFYQICKRNHYVKEDAIAKNIHYYTGTEYGDLEITINLSKPEKDAKEIAKAREAKQSSYPANALCMENEGFVGSVTQAARRNHRIVRLDLNHQPWGFQFSPYAYFPEHSIVLSEAHEPMKIERQTFSNLLKFVQKFPHYFAGSNADLPIVGGSILSHHHYQTGRHTFPMDHAPEMKQFKMDQFHGVRASVLKWPMSVIRLRGNNIDELTEAANHIFETWISYSDESLEIRAYSQEGTRHHTVTPIARFNQTANEYEIDLVLRDNQTSTQYPDGIFHPHKDVHHIKKENIGLIEVMGTAILPGRLKQELQEVERYVLGDTNADPVSHKKWADEMKEKYNFNNENAKNIIHQEVGRIFKRVLEDSGVFKQSIEGQKGFEKFIQTL</sequence>
<dbReference type="PIRSF" id="PIRSF006005">
    <property type="entry name" value="GalT_BS"/>
    <property type="match status" value="1"/>
</dbReference>
<keyword evidence="8 10" id="KW-0299">Galactose metabolism</keyword>
<accession>A0A143PDU7</accession>
<keyword evidence="9 10" id="KW-0119">Carbohydrate metabolism</keyword>
<evidence type="ECO:0000313" key="13">
    <source>
        <dbReference type="EMBL" id="QQS81712.1"/>
    </source>
</evidence>
<name>A0A143PDU7_9STAP</name>